<dbReference type="InterPro" id="IPR006145">
    <property type="entry name" value="PsdUridine_synth_RsuA/RluA"/>
</dbReference>
<dbReference type="AlphaFoldDB" id="A4B9B1"/>
<evidence type="ECO:0000313" key="3">
    <source>
        <dbReference type="EMBL" id="EAR11212.1"/>
    </source>
</evidence>
<proteinExistence type="inferred from homology"/>
<dbReference type="CDD" id="cd02869">
    <property type="entry name" value="PseudoU_synth_RluA_like"/>
    <property type="match status" value="1"/>
</dbReference>
<dbReference type="InterPro" id="IPR006508">
    <property type="entry name" value="PsdUridine_synth_RluA-like"/>
</dbReference>
<dbReference type="PANTHER" id="PTHR21600:SF87">
    <property type="entry name" value="RNA PSEUDOURIDYLATE SYNTHASE DOMAIN-CONTAINING PROTEIN 1"/>
    <property type="match status" value="1"/>
</dbReference>
<dbReference type="Gene3D" id="3.30.2350.10">
    <property type="entry name" value="Pseudouridine synthase"/>
    <property type="match status" value="1"/>
</dbReference>
<gene>
    <name evidence="3" type="ORF">MED297_20032</name>
</gene>
<comment type="similarity">
    <text evidence="1">Belongs to the pseudouridine synthase RluA family.</text>
</comment>
<evidence type="ECO:0000259" key="2">
    <source>
        <dbReference type="Pfam" id="PF00849"/>
    </source>
</evidence>
<dbReference type="PANTHER" id="PTHR21600">
    <property type="entry name" value="MITOCHONDRIAL RNA PSEUDOURIDINE SYNTHASE"/>
    <property type="match status" value="1"/>
</dbReference>
<dbReference type="HOGENOM" id="CLU_016902_6_0_6"/>
<dbReference type="InterPro" id="IPR020103">
    <property type="entry name" value="PsdUridine_synth_cat_dom_sf"/>
</dbReference>
<dbReference type="GO" id="GO:0009982">
    <property type="term" value="F:pseudouridine synthase activity"/>
    <property type="evidence" value="ECO:0007669"/>
    <property type="project" value="InterPro"/>
</dbReference>
<dbReference type="SUPFAM" id="SSF55120">
    <property type="entry name" value="Pseudouridine synthase"/>
    <property type="match status" value="1"/>
</dbReference>
<dbReference type="Pfam" id="PF00849">
    <property type="entry name" value="PseudoU_synth_2"/>
    <property type="match status" value="1"/>
</dbReference>
<name>A4B9B1_9GAMM</name>
<organism evidence="3 4">
    <name type="scientific">Reinekea blandensis MED297</name>
    <dbReference type="NCBI Taxonomy" id="314283"/>
    <lineage>
        <taxon>Bacteria</taxon>
        <taxon>Pseudomonadati</taxon>
        <taxon>Pseudomonadota</taxon>
        <taxon>Gammaproteobacteria</taxon>
        <taxon>Oceanospirillales</taxon>
        <taxon>Saccharospirillaceae</taxon>
        <taxon>Reinekea</taxon>
    </lineage>
</organism>
<sequence length="214" mass="24176">MPGPEPTILTATDAYFVIVKPTGWTVQRDAQAPSVLEWLNDQGHTAFPVHRLDKPTSGLLLVARTTEANRALSLGFAEGRVEKTYLAISDRRPRKKQGWVRGDMAPSRRSQWKLLREQNNPAITRFRSVSLDDGERGFVLYPKTGKTHQLRVALKSLGSPMLGDTLYGGTPADRLYLHAWRLAFDFEGERLSYQADPIDDKFTRWLSHSSPDKD</sequence>
<dbReference type="EMBL" id="AAOE01000001">
    <property type="protein sequence ID" value="EAR11212.1"/>
    <property type="molecule type" value="Genomic_DNA"/>
</dbReference>
<dbReference type="GO" id="GO:0000455">
    <property type="term" value="P:enzyme-directed rRNA pseudouridine synthesis"/>
    <property type="evidence" value="ECO:0007669"/>
    <property type="project" value="TreeGrafter"/>
</dbReference>
<accession>A4B9B1</accession>
<dbReference type="Proteomes" id="UP000005953">
    <property type="component" value="Unassembled WGS sequence"/>
</dbReference>
<dbReference type="GO" id="GO:0140098">
    <property type="term" value="F:catalytic activity, acting on RNA"/>
    <property type="evidence" value="ECO:0007669"/>
    <property type="project" value="UniProtKB-ARBA"/>
</dbReference>
<dbReference type="RefSeq" id="WP_008044727.1">
    <property type="nucleotide sequence ID" value="NZ_CH724151.1"/>
</dbReference>
<evidence type="ECO:0000313" key="4">
    <source>
        <dbReference type="Proteomes" id="UP000005953"/>
    </source>
</evidence>
<reference evidence="3 4" key="1">
    <citation type="submission" date="2006-02" db="EMBL/GenBank/DDBJ databases">
        <authorList>
            <person name="Pinhassi J."/>
            <person name="Pedros-Alio C."/>
            <person name="Ferriera S."/>
            <person name="Johnson J."/>
            <person name="Kravitz S."/>
            <person name="Halpern A."/>
            <person name="Remington K."/>
            <person name="Beeson K."/>
            <person name="Tran B."/>
            <person name="Rogers Y.-H."/>
            <person name="Friedman R."/>
            <person name="Venter J.C."/>
        </authorList>
    </citation>
    <scope>NUCLEOTIDE SEQUENCE [LARGE SCALE GENOMIC DNA]</scope>
    <source>
        <strain evidence="3 4">MED297</strain>
    </source>
</reference>
<dbReference type="InterPro" id="IPR050188">
    <property type="entry name" value="RluA_PseudoU_synthase"/>
</dbReference>
<dbReference type="STRING" id="314283.MED297_20032"/>
<evidence type="ECO:0000256" key="1">
    <source>
        <dbReference type="ARBA" id="ARBA00010876"/>
    </source>
</evidence>
<dbReference type="NCBIfam" id="TIGR01621">
    <property type="entry name" value="RluA-like"/>
    <property type="match status" value="1"/>
</dbReference>
<feature type="domain" description="Pseudouridine synthase RsuA/RluA-like" evidence="2">
    <location>
        <begin position="15"/>
        <end position="155"/>
    </location>
</feature>
<keyword evidence="4" id="KW-1185">Reference proteome</keyword>
<dbReference type="PROSITE" id="PS01129">
    <property type="entry name" value="PSI_RLU"/>
    <property type="match status" value="1"/>
</dbReference>
<protein>
    <submittedName>
        <fullName evidence="3">Probable pseudouridine synthase</fullName>
    </submittedName>
</protein>
<dbReference type="GO" id="GO:0003723">
    <property type="term" value="F:RNA binding"/>
    <property type="evidence" value="ECO:0007669"/>
    <property type="project" value="InterPro"/>
</dbReference>
<dbReference type="InterPro" id="IPR006224">
    <property type="entry name" value="PsdUridine_synth_RluA-like_CS"/>
</dbReference>
<comment type="caution">
    <text evidence="3">The sequence shown here is derived from an EMBL/GenBank/DDBJ whole genome shotgun (WGS) entry which is preliminary data.</text>
</comment>
<dbReference type="OrthoDB" id="9807829at2"/>